<dbReference type="EMBL" id="MU118294">
    <property type="protein sequence ID" value="KAF9643047.1"/>
    <property type="molecule type" value="Genomic_DNA"/>
</dbReference>
<name>A0ACB6Z0G9_THEGA</name>
<evidence type="ECO:0000313" key="2">
    <source>
        <dbReference type="Proteomes" id="UP000886501"/>
    </source>
</evidence>
<sequence length="103" mass="11296">YLKENFPNILKLVDSLKEISKKYNATTGQIALAWLLAQGEDIIPIPGTTQLLNLKENVEAGKVKLSPEDVQAVREVADKANAAQGDRYPEAYVNSLFADTPLP</sequence>
<gene>
    <name evidence="1" type="ORF">BDM02DRAFT_3104922</name>
</gene>
<feature type="non-terminal residue" evidence="1">
    <location>
        <position position="1"/>
    </location>
</feature>
<evidence type="ECO:0000313" key="1">
    <source>
        <dbReference type="EMBL" id="KAF9643047.1"/>
    </source>
</evidence>
<reference evidence="1" key="1">
    <citation type="submission" date="2019-10" db="EMBL/GenBank/DDBJ databases">
        <authorList>
            <consortium name="DOE Joint Genome Institute"/>
            <person name="Kuo A."/>
            <person name="Miyauchi S."/>
            <person name="Kiss E."/>
            <person name="Drula E."/>
            <person name="Kohler A."/>
            <person name="Sanchez-Garcia M."/>
            <person name="Andreopoulos B."/>
            <person name="Barry K.W."/>
            <person name="Bonito G."/>
            <person name="Buee M."/>
            <person name="Carver A."/>
            <person name="Chen C."/>
            <person name="Cichocki N."/>
            <person name="Clum A."/>
            <person name="Culley D."/>
            <person name="Crous P.W."/>
            <person name="Fauchery L."/>
            <person name="Girlanda M."/>
            <person name="Hayes R."/>
            <person name="Keri Z."/>
            <person name="Labutti K."/>
            <person name="Lipzen A."/>
            <person name="Lombard V."/>
            <person name="Magnuson J."/>
            <person name="Maillard F."/>
            <person name="Morin E."/>
            <person name="Murat C."/>
            <person name="Nolan M."/>
            <person name="Ohm R."/>
            <person name="Pangilinan J."/>
            <person name="Pereira M."/>
            <person name="Perotto S."/>
            <person name="Peter M."/>
            <person name="Riley R."/>
            <person name="Sitrit Y."/>
            <person name="Stielow B."/>
            <person name="Szollosi G."/>
            <person name="Zifcakova L."/>
            <person name="Stursova M."/>
            <person name="Spatafora J.W."/>
            <person name="Tedersoo L."/>
            <person name="Vaario L.-M."/>
            <person name="Yamada A."/>
            <person name="Yan M."/>
            <person name="Wang P."/>
            <person name="Xu J."/>
            <person name="Bruns T."/>
            <person name="Baldrian P."/>
            <person name="Vilgalys R."/>
            <person name="Henrissat B."/>
            <person name="Grigoriev I.V."/>
            <person name="Hibbett D."/>
            <person name="Nagy L.G."/>
            <person name="Martin F.M."/>
        </authorList>
    </citation>
    <scope>NUCLEOTIDE SEQUENCE</scope>
    <source>
        <strain evidence="1">P2</strain>
    </source>
</reference>
<dbReference type="Proteomes" id="UP000886501">
    <property type="component" value="Unassembled WGS sequence"/>
</dbReference>
<reference evidence="1" key="2">
    <citation type="journal article" date="2020" name="Nat. Commun.">
        <title>Large-scale genome sequencing of mycorrhizal fungi provides insights into the early evolution of symbiotic traits.</title>
        <authorList>
            <person name="Miyauchi S."/>
            <person name="Kiss E."/>
            <person name="Kuo A."/>
            <person name="Drula E."/>
            <person name="Kohler A."/>
            <person name="Sanchez-Garcia M."/>
            <person name="Morin E."/>
            <person name="Andreopoulos B."/>
            <person name="Barry K.W."/>
            <person name="Bonito G."/>
            <person name="Buee M."/>
            <person name="Carver A."/>
            <person name="Chen C."/>
            <person name="Cichocki N."/>
            <person name="Clum A."/>
            <person name="Culley D."/>
            <person name="Crous P.W."/>
            <person name="Fauchery L."/>
            <person name="Girlanda M."/>
            <person name="Hayes R.D."/>
            <person name="Keri Z."/>
            <person name="LaButti K."/>
            <person name="Lipzen A."/>
            <person name="Lombard V."/>
            <person name="Magnuson J."/>
            <person name="Maillard F."/>
            <person name="Murat C."/>
            <person name="Nolan M."/>
            <person name="Ohm R.A."/>
            <person name="Pangilinan J."/>
            <person name="Pereira M.F."/>
            <person name="Perotto S."/>
            <person name="Peter M."/>
            <person name="Pfister S."/>
            <person name="Riley R."/>
            <person name="Sitrit Y."/>
            <person name="Stielow J.B."/>
            <person name="Szollosi G."/>
            <person name="Zifcakova L."/>
            <person name="Stursova M."/>
            <person name="Spatafora J.W."/>
            <person name="Tedersoo L."/>
            <person name="Vaario L.M."/>
            <person name="Yamada A."/>
            <person name="Yan M."/>
            <person name="Wang P."/>
            <person name="Xu J."/>
            <person name="Bruns T."/>
            <person name="Baldrian P."/>
            <person name="Vilgalys R."/>
            <person name="Dunand C."/>
            <person name="Henrissat B."/>
            <person name="Grigoriev I.V."/>
            <person name="Hibbett D."/>
            <person name="Nagy L.G."/>
            <person name="Martin F.M."/>
        </authorList>
    </citation>
    <scope>NUCLEOTIDE SEQUENCE</scope>
    <source>
        <strain evidence="1">P2</strain>
    </source>
</reference>
<keyword evidence="2" id="KW-1185">Reference proteome</keyword>
<accession>A0ACB6Z0G9</accession>
<organism evidence="1 2">
    <name type="scientific">Thelephora ganbajun</name>
    <name type="common">Ganba fungus</name>
    <dbReference type="NCBI Taxonomy" id="370292"/>
    <lineage>
        <taxon>Eukaryota</taxon>
        <taxon>Fungi</taxon>
        <taxon>Dikarya</taxon>
        <taxon>Basidiomycota</taxon>
        <taxon>Agaricomycotina</taxon>
        <taxon>Agaricomycetes</taxon>
        <taxon>Thelephorales</taxon>
        <taxon>Thelephoraceae</taxon>
        <taxon>Thelephora</taxon>
    </lineage>
</organism>
<comment type="caution">
    <text evidence="1">The sequence shown here is derived from an EMBL/GenBank/DDBJ whole genome shotgun (WGS) entry which is preliminary data.</text>
</comment>
<proteinExistence type="predicted"/>
<protein>
    <submittedName>
        <fullName evidence="1">Aldo/keto reductase</fullName>
    </submittedName>
</protein>